<dbReference type="OMA" id="DFNPMAD"/>
<feature type="signal peptide" evidence="2">
    <location>
        <begin position="1"/>
        <end position="25"/>
    </location>
</feature>
<comment type="caution">
    <text evidence="4">The sequence shown here is derived from an EMBL/GenBank/DDBJ whole genome shotgun (WGS) entry which is preliminary data.</text>
</comment>
<feature type="chain" id="PRO_5039568382" description="DUF4394 domain-containing protein" evidence="2">
    <location>
        <begin position="26"/>
        <end position="277"/>
    </location>
</feature>
<dbReference type="InterPro" id="IPR025507">
    <property type="entry name" value="DUF4394"/>
</dbReference>
<sequence>MRTRNAIVAAAAAAVVLVPTASATATDGGRGHGRAESPRAVGLVDGTRLVTFATDRPGKVKHAGELKGLQGDTRLVGIDARVQDKQVYGVGDRGGVYVLDVHRATATRVLQLSVPLEGTAFGVDFNPAANALRVVSDTGQNLRQPFATPGAATVADTPLTSPPTAGTTTGVTAAAYTNNDLDEATATTLFVLNTTTDQVAVQSPANAGTLAATGKLGADLTGDVGFDIAGTTGYAVVPGTGKDAGRSTVHEVSLLTGKATLRGHLDAAVTDLALKLS</sequence>
<evidence type="ECO:0000259" key="3">
    <source>
        <dbReference type="Pfam" id="PF14339"/>
    </source>
</evidence>
<gene>
    <name evidence="4" type="ORF">FHR75_001747</name>
</gene>
<evidence type="ECO:0000313" key="5">
    <source>
        <dbReference type="Proteomes" id="UP000533269"/>
    </source>
</evidence>
<dbReference type="Pfam" id="PF14339">
    <property type="entry name" value="DUF4394"/>
    <property type="match status" value="1"/>
</dbReference>
<accession>A0A7W4TL87</accession>
<feature type="domain" description="DUF4394" evidence="3">
    <location>
        <begin position="48"/>
        <end position="273"/>
    </location>
</feature>
<protein>
    <recommendedName>
        <fullName evidence="3">DUF4394 domain-containing protein</fullName>
    </recommendedName>
</protein>
<dbReference type="RefSeq" id="WP_012085275.1">
    <property type="nucleotide sequence ID" value="NZ_JACHVY010000001.1"/>
</dbReference>
<dbReference type="EMBL" id="JACHVY010000001">
    <property type="protein sequence ID" value="MBB2900959.1"/>
    <property type="molecule type" value="Genomic_DNA"/>
</dbReference>
<name>A0A7W4TL87_KINRA</name>
<dbReference type="AlphaFoldDB" id="A0A7W4TL87"/>
<organism evidence="4 5">
    <name type="scientific">Kineococcus radiotolerans</name>
    <dbReference type="NCBI Taxonomy" id="131568"/>
    <lineage>
        <taxon>Bacteria</taxon>
        <taxon>Bacillati</taxon>
        <taxon>Actinomycetota</taxon>
        <taxon>Actinomycetes</taxon>
        <taxon>Kineosporiales</taxon>
        <taxon>Kineosporiaceae</taxon>
        <taxon>Kineococcus</taxon>
    </lineage>
</organism>
<feature type="region of interest" description="Disordered" evidence="1">
    <location>
        <begin position="149"/>
        <end position="168"/>
    </location>
</feature>
<proteinExistence type="predicted"/>
<dbReference type="Proteomes" id="UP000533269">
    <property type="component" value="Unassembled WGS sequence"/>
</dbReference>
<reference evidence="4 5" key="2">
    <citation type="submission" date="2020-08" db="EMBL/GenBank/DDBJ databases">
        <authorList>
            <person name="Partida-Martinez L."/>
            <person name="Huntemann M."/>
            <person name="Clum A."/>
            <person name="Wang J."/>
            <person name="Palaniappan K."/>
            <person name="Ritter S."/>
            <person name="Chen I.-M."/>
            <person name="Stamatis D."/>
            <person name="Reddy T."/>
            <person name="O'Malley R."/>
            <person name="Daum C."/>
            <person name="Shapiro N."/>
            <person name="Ivanova N."/>
            <person name="Kyrpides N."/>
            <person name="Woyke T."/>
        </authorList>
    </citation>
    <scope>NUCLEOTIDE SEQUENCE [LARGE SCALE GENOMIC DNA]</scope>
    <source>
        <strain evidence="4 5">AS2.23</strain>
    </source>
</reference>
<evidence type="ECO:0000313" key="4">
    <source>
        <dbReference type="EMBL" id="MBB2900959.1"/>
    </source>
</evidence>
<evidence type="ECO:0000256" key="2">
    <source>
        <dbReference type="SAM" id="SignalP"/>
    </source>
</evidence>
<reference evidence="4 5" key="1">
    <citation type="submission" date="2020-08" db="EMBL/GenBank/DDBJ databases">
        <title>The Agave Microbiome: Exploring the role of microbial communities in plant adaptations to desert environments.</title>
        <authorList>
            <person name="Partida-Martinez L.P."/>
        </authorList>
    </citation>
    <scope>NUCLEOTIDE SEQUENCE [LARGE SCALE GENOMIC DNA]</scope>
    <source>
        <strain evidence="4 5">AS2.23</strain>
    </source>
</reference>
<feature type="compositionally biased region" description="Low complexity" evidence="1">
    <location>
        <begin position="157"/>
        <end position="168"/>
    </location>
</feature>
<evidence type="ECO:0000256" key="1">
    <source>
        <dbReference type="SAM" id="MobiDB-lite"/>
    </source>
</evidence>
<keyword evidence="2" id="KW-0732">Signal</keyword>